<evidence type="ECO:0000313" key="2">
    <source>
        <dbReference type="Proteomes" id="UP000366872"/>
    </source>
</evidence>
<organism evidence="1 2">
    <name type="scientific">Pontiella desulfatans</name>
    <dbReference type="NCBI Taxonomy" id="2750659"/>
    <lineage>
        <taxon>Bacteria</taxon>
        <taxon>Pseudomonadati</taxon>
        <taxon>Kiritimatiellota</taxon>
        <taxon>Kiritimatiellia</taxon>
        <taxon>Kiritimatiellales</taxon>
        <taxon>Pontiellaceae</taxon>
        <taxon>Pontiella</taxon>
    </lineage>
</organism>
<dbReference type="AlphaFoldDB" id="A0A6C2U2L1"/>
<dbReference type="EMBL" id="CAAHFG010000001">
    <property type="protein sequence ID" value="VGO13894.1"/>
    <property type="molecule type" value="Genomic_DNA"/>
</dbReference>
<evidence type="ECO:0000313" key="1">
    <source>
        <dbReference type="EMBL" id="VGO13894.1"/>
    </source>
</evidence>
<dbReference type="Proteomes" id="UP000366872">
    <property type="component" value="Unassembled WGS sequence"/>
</dbReference>
<keyword evidence="2" id="KW-1185">Reference proteome</keyword>
<gene>
    <name evidence="1" type="ORF">PDESU_02451</name>
</gene>
<name>A0A6C2U2L1_PONDE</name>
<sequence>MKKMPKVVHKGEECFFDKETRRLSPVGRPWESIALSEFQYAHYVALTTPVFFAPKH</sequence>
<protein>
    <submittedName>
        <fullName evidence="1">Uncharacterized protein</fullName>
    </submittedName>
</protein>
<reference evidence="1 2" key="1">
    <citation type="submission" date="2019-04" db="EMBL/GenBank/DDBJ databases">
        <authorList>
            <person name="Van Vliet M D."/>
        </authorList>
    </citation>
    <scope>NUCLEOTIDE SEQUENCE [LARGE SCALE GENOMIC DNA]</scope>
    <source>
        <strain evidence="1 2">F1</strain>
    </source>
</reference>
<accession>A0A6C2U2L1</accession>
<dbReference type="RefSeq" id="WP_168442190.1">
    <property type="nucleotide sequence ID" value="NZ_CAAHFG010000001.1"/>
</dbReference>
<proteinExistence type="predicted"/>